<protein>
    <submittedName>
        <fullName evidence="2">Uncharacterized protein</fullName>
    </submittedName>
</protein>
<dbReference type="GeneID" id="84589944"/>
<reference evidence="2" key="2">
    <citation type="submission" date="2025-08" db="UniProtKB">
        <authorList>
            <consortium name="RefSeq"/>
        </authorList>
    </citation>
    <scope>IDENTIFICATION</scope>
</reference>
<dbReference type="VEuPathDB" id="FungiDB:An01g05120"/>
<proteinExistence type="predicted"/>
<sequence length="199" mass="21248">MTSPFTFSPPHPIAPGLTRPNRIGRSGYRSLTPAARALVGCLPSNASRTGGDLSGKVSMHGVDRLLQGSSRPNRGGPRTESRGKAGSDWGDASQARVKMLQSFTIRHETSDPKGAIFQATAGLTEEEDDDDGDDNAICISGRCRADGPPSTLFISHQQLDRDFVVVVAALRSGGVTLSAKRDVLECIGMRARMKRKEEG</sequence>
<dbReference type="KEGG" id="ang:An01g05120"/>
<dbReference type="AlphaFoldDB" id="A0AAJ8DXF6"/>
<evidence type="ECO:0000256" key="1">
    <source>
        <dbReference type="SAM" id="MobiDB-lite"/>
    </source>
</evidence>
<feature type="region of interest" description="Disordered" evidence="1">
    <location>
        <begin position="63"/>
        <end position="92"/>
    </location>
</feature>
<organism evidence="2">
    <name type="scientific">Aspergillus niger</name>
    <dbReference type="NCBI Taxonomy" id="5061"/>
    <lineage>
        <taxon>Eukaryota</taxon>
        <taxon>Fungi</taxon>
        <taxon>Dikarya</taxon>
        <taxon>Ascomycota</taxon>
        <taxon>Pezizomycotina</taxon>
        <taxon>Eurotiomycetes</taxon>
        <taxon>Eurotiomycetidae</taxon>
        <taxon>Eurotiales</taxon>
        <taxon>Aspergillaceae</taxon>
        <taxon>Aspergillus</taxon>
        <taxon>Aspergillus subgen. Circumdati</taxon>
    </lineage>
</organism>
<name>A0AAJ8DXF6_ASPNG</name>
<evidence type="ECO:0000313" key="2">
    <source>
        <dbReference type="RefSeq" id="XP_059599660.1"/>
    </source>
</evidence>
<feature type="region of interest" description="Disordered" evidence="1">
    <location>
        <begin position="1"/>
        <end position="27"/>
    </location>
</feature>
<reference evidence="2" key="1">
    <citation type="submission" date="2025-02" db="EMBL/GenBank/DDBJ databases">
        <authorList>
            <consortium name="NCBI Genome Project"/>
        </authorList>
    </citation>
    <scope>NUCLEOTIDE SEQUENCE</scope>
</reference>
<dbReference type="RefSeq" id="XP_059599660.1">
    <property type="nucleotide sequence ID" value="XM_059747953.1"/>
</dbReference>
<accession>A0AAJ8DXF6</accession>
<gene>
    <name evidence="2" type="ORF">An01g05120</name>
</gene>